<evidence type="ECO:0000313" key="1">
    <source>
        <dbReference type="EMBL" id="MBA0781733.1"/>
    </source>
</evidence>
<reference evidence="1 2" key="1">
    <citation type="journal article" date="2019" name="Genome Biol. Evol.">
        <title>Insights into the evolution of the New World diploid cottons (Gossypium, subgenus Houzingenia) based on genome sequencing.</title>
        <authorList>
            <person name="Grover C.E."/>
            <person name="Arick M.A. 2nd"/>
            <person name="Thrash A."/>
            <person name="Conover J.L."/>
            <person name="Sanders W.S."/>
            <person name="Peterson D.G."/>
            <person name="Frelichowski J.E."/>
            <person name="Scheffler J.A."/>
            <person name="Scheffler B.E."/>
            <person name="Wendel J.F."/>
        </authorList>
    </citation>
    <scope>NUCLEOTIDE SEQUENCE [LARGE SCALE GENOMIC DNA]</scope>
    <source>
        <strain evidence="1">8</strain>
        <tissue evidence="1">Leaf</tissue>
    </source>
</reference>
<keyword evidence="2" id="KW-1185">Reference proteome</keyword>
<sequence>MKSHFRFLYKRFDKVFVHFTRPINEFLESERPSNQLIEEWVQNLSTLTYQEIEWRAPWMIRSIVLIGFGGHL</sequence>
<dbReference type="Proteomes" id="UP000593568">
    <property type="component" value="Unassembled WGS sequence"/>
</dbReference>
<comment type="caution">
    <text evidence="1">The sequence shown here is derived from an EMBL/GenBank/DDBJ whole genome shotgun (WGS) entry which is preliminary data.</text>
</comment>
<organism evidence="1 2">
    <name type="scientific">Gossypium trilobum</name>
    <dbReference type="NCBI Taxonomy" id="34281"/>
    <lineage>
        <taxon>Eukaryota</taxon>
        <taxon>Viridiplantae</taxon>
        <taxon>Streptophyta</taxon>
        <taxon>Embryophyta</taxon>
        <taxon>Tracheophyta</taxon>
        <taxon>Spermatophyta</taxon>
        <taxon>Magnoliopsida</taxon>
        <taxon>eudicotyledons</taxon>
        <taxon>Gunneridae</taxon>
        <taxon>Pentapetalae</taxon>
        <taxon>rosids</taxon>
        <taxon>malvids</taxon>
        <taxon>Malvales</taxon>
        <taxon>Malvaceae</taxon>
        <taxon>Malvoideae</taxon>
        <taxon>Gossypium</taxon>
    </lineage>
</organism>
<proteinExistence type="predicted"/>
<name>A0A7J9F8T9_9ROSI</name>
<accession>A0A7J9F8T9</accession>
<gene>
    <name evidence="1" type="ORF">Gotri_002625</name>
</gene>
<evidence type="ECO:0000313" key="2">
    <source>
        <dbReference type="Proteomes" id="UP000593568"/>
    </source>
</evidence>
<protein>
    <submittedName>
        <fullName evidence="1">Uncharacterized protein</fullName>
    </submittedName>
</protein>
<dbReference type="EMBL" id="JABEZW010000012">
    <property type="protein sequence ID" value="MBA0781733.1"/>
    <property type="molecule type" value="Genomic_DNA"/>
</dbReference>
<dbReference type="AlphaFoldDB" id="A0A7J9F8T9"/>